<gene>
    <name evidence="3" type="ORF">DV520_08505</name>
</gene>
<dbReference type="InterPro" id="IPR013114">
    <property type="entry name" value="FabA_FabZ"/>
</dbReference>
<proteinExistence type="inferred from homology"/>
<dbReference type="Proteomes" id="UP000260649">
    <property type="component" value="Unassembled WGS sequence"/>
</dbReference>
<keyword evidence="4" id="KW-1185">Reference proteome</keyword>
<evidence type="ECO:0000256" key="2">
    <source>
        <dbReference type="ARBA" id="ARBA00023239"/>
    </source>
</evidence>
<dbReference type="Pfam" id="PF07977">
    <property type="entry name" value="FabA"/>
    <property type="match status" value="1"/>
</dbReference>
<reference evidence="3 4" key="1">
    <citation type="submission" date="2018-07" db="EMBL/GenBank/DDBJ databases">
        <title>GABA Modulating Bacteria of the Human Gut Microbiota.</title>
        <authorList>
            <person name="Strandwitz P."/>
            <person name="Kim K.H."/>
            <person name="Terekhova D."/>
            <person name="Liu J.K."/>
            <person name="Sharma A."/>
            <person name="Levering J."/>
            <person name="Mcdonald D."/>
            <person name="Dietrich D."/>
            <person name="Ramadhar T.R."/>
            <person name="Lekbua A."/>
            <person name="Mroue N."/>
            <person name="Liston C."/>
            <person name="Stewart E.J."/>
            <person name="Dubin M.J."/>
            <person name="Zengler K."/>
            <person name="Knight R."/>
            <person name="Gilbert J.A."/>
            <person name="Clardy J."/>
            <person name="Lewis K."/>
        </authorList>
    </citation>
    <scope>NUCLEOTIDE SEQUENCE [LARGE SCALE GENOMIC DNA]</scope>
    <source>
        <strain evidence="3 4">KLE1738</strain>
    </source>
</reference>
<comment type="caution">
    <text evidence="3">The sequence shown here is derived from an EMBL/GenBank/DDBJ whole genome shotgun (WGS) entry which is preliminary data.</text>
</comment>
<dbReference type="EMBL" id="QQRQ01000014">
    <property type="protein sequence ID" value="RFT06242.1"/>
    <property type="molecule type" value="Genomic_DNA"/>
</dbReference>
<dbReference type="OrthoDB" id="9772788at2"/>
<dbReference type="AlphaFoldDB" id="A0A3E2B2I0"/>
<dbReference type="SUPFAM" id="SSF54637">
    <property type="entry name" value="Thioesterase/thiol ester dehydrase-isomerase"/>
    <property type="match status" value="1"/>
</dbReference>
<evidence type="ECO:0000256" key="1">
    <source>
        <dbReference type="ARBA" id="ARBA00009174"/>
    </source>
</evidence>
<comment type="similarity">
    <text evidence="1">Belongs to the thioester dehydratase family. FabZ subfamily.</text>
</comment>
<evidence type="ECO:0000313" key="3">
    <source>
        <dbReference type="EMBL" id="RFT06242.1"/>
    </source>
</evidence>
<dbReference type="PANTHER" id="PTHR30272:SF1">
    <property type="entry name" value="3-HYDROXYACYL-[ACYL-CARRIER-PROTEIN] DEHYDRATASE"/>
    <property type="match status" value="1"/>
</dbReference>
<dbReference type="GeneID" id="97995771"/>
<organism evidence="3 4">
    <name type="scientific">Evtepia gabavorous</name>
    <dbReference type="NCBI Taxonomy" id="2211183"/>
    <lineage>
        <taxon>Bacteria</taxon>
        <taxon>Bacillati</taxon>
        <taxon>Bacillota</taxon>
        <taxon>Clostridia</taxon>
        <taxon>Eubacteriales</taxon>
        <taxon>Evtepia</taxon>
    </lineage>
</organism>
<sequence>MNRDEIKTILPHRDSMLLLDQLDREGEIAHGQYRVKGDEWFLQGHFPDAPVVPGVILCEILAQSAGILMQDSLTEDTIPMYTSMKNVRFRAPVLPGDLFETKCRITRAKHPFYFAEGEGYVGDTLCVKAEFSFGITEREVCFQRS</sequence>
<accession>A0A3E2B2I0</accession>
<name>A0A3E2B2I0_9FIRM</name>
<dbReference type="RefSeq" id="WP_021920353.1">
    <property type="nucleotide sequence ID" value="NZ_CAKXKJ010000007.1"/>
</dbReference>
<dbReference type="GO" id="GO:0016829">
    <property type="term" value="F:lyase activity"/>
    <property type="evidence" value="ECO:0007669"/>
    <property type="project" value="UniProtKB-KW"/>
</dbReference>
<dbReference type="PANTHER" id="PTHR30272">
    <property type="entry name" value="3-HYDROXYACYL-[ACYL-CARRIER-PROTEIN] DEHYDRATASE"/>
    <property type="match status" value="1"/>
</dbReference>
<dbReference type="Gene3D" id="3.10.129.10">
    <property type="entry name" value="Hotdog Thioesterase"/>
    <property type="match status" value="1"/>
</dbReference>
<dbReference type="CDD" id="cd01288">
    <property type="entry name" value="FabZ"/>
    <property type="match status" value="1"/>
</dbReference>
<evidence type="ECO:0000313" key="4">
    <source>
        <dbReference type="Proteomes" id="UP000260649"/>
    </source>
</evidence>
<dbReference type="InterPro" id="IPR029069">
    <property type="entry name" value="HotDog_dom_sf"/>
</dbReference>
<keyword evidence="2" id="KW-0456">Lyase</keyword>
<protein>
    <submittedName>
        <fullName evidence="3">Beta-hydroxyacyl-ACP dehydratase</fullName>
    </submittedName>
</protein>